<feature type="compositionally biased region" description="Low complexity" evidence="6">
    <location>
        <begin position="76"/>
        <end position="85"/>
    </location>
</feature>
<dbReference type="OMA" id="PRTMRIS"/>
<dbReference type="SUPFAM" id="SSF57850">
    <property type="entry name" value="RING/U-box"/>
    <property type="match status" value="1"/>
</dbReference>
<gene>
    <name evidence="8" type="ORF">K437DRAFT_50308</name>
</gene>
<comment type="caution">
    <text evidence="8">The sequence shown here is derived from an EMBL/GenBank/DDBJ whole genome shotgun (WGS) entry which is preliminary data.</text>
</comment>
<evidence type="ECO:0000256" key="1">
    <source>
        <dbReference type="ARBA" id="ARBA00022723"/>
    </source>
</evidence>
<dbReference type="InterPro" id="IPR013083">
    <property type="entry name" value="Znf_RING/FYVE/PHD"/>
</dbReference>
<feature type="compositionally biased region" description="Low complexity" evidence="6">
    <location>
        <begin position="49"/>
        <end position="61"/>
    </location>
</feature>
<keyword evidence="5" id="KW-0175">Coiled coil</keyword>
<feature type="compositionally biased region" description="Polar residues" evidence="6">
    <location>
        <begin position="111"/>
        <end position="120"/>
    </location>
</feature>
<proteinExistence type="predicted"/>
<feature type="region of interest" description="Disordered" evidence="6">
    <location>
        <begin position="1"/>
        <end position="231"/>
    </location>
</feature>
<evidence type="ECO:0000259" key="7">
    <source>
        <dbReference type="PROSITE" id="PS50089"/>
    </source>
</evidence>
<evidence type="ECO:0000313" key="8">
    <source>
        <dbReference type="EMBL" id="KDN51392.1"/>
    </source>
</evidence>
<dbReference type="OrthoDB" id="6105938at2759"/>
<dbReference type="GeneID" id="25267556"/>
<keyword evidence="1" id="KW-0479">Metal-binding</keyword>
<feature type="domain" description="RING-type" evidence="7">
    <location>
        <begin position="281"/>
        <end position="348"/>
    </location>
</feature>
<keyword evidence="3" id="KW-0862">Zinc</keyword>
<accession>A0A066WBU4</accession>
<dbReference type="InParanoid" id="A0A066WBU4"/>
<evidence type="ECO:0000313" key="9">
    <source>
        <dbReference type="Proteomes" id="UP000027361"/>
    </source>
</evidence>
<evidence type="ECO:0000256" key="4">
    <source>
        <dbReference type="PROSITE-ProRule" id="PRU00175"/>
    </source>
</evidence>
<dbReference type="GO" id="GO:0051865">
    <property type="term" value="P:protein autoubiquitination"/>
    <property type="evidence" value="ECO:0007669"/>
    <property type="project" value="TreeGrafter"/>
</dbReference>
<dbReference type="AlphaFoldDB" id="A0A066WBU4"/>
<dbReference type="PROSITE" id="PS50089">
    <property type="entry name" value="ZF_RING_2"/>
    <property type="match status" value="1"/>
</dbReference>
<dbReference type="InterPro" id="IPR017907">
    <property type="entry name" value="Znf_RING_CS"/>
</dbReference>
<feature type="coiled-coil region" evidence="5">
    <location>
        <begin position="244"/>
        <end position="278"/>
    </location>
</feature>
<reference evidence="8 9" key="1">
    <citation type="submission" date="2014-05" db="EMBL/GenBank/DDBJ databases">
        <title>Draft genome sequence of a rare smut relative, Tilletiaria anomala UBC 951.</title>
        <authorList>
            <consortium name="DOE Joint Genome Institute"/>
            <person name="Toome M."/>
            <person name="Kuo A."/>
            <person name="Henrissat B."/>
            <person name="Lipzen A."/>
            <person name="Tritt A."/>
            <person name="Yoshinaga Y."/>
            <person name="Zane M."/>
            <person name="Barry K."/>
            <person name="Grigoriev I.V."/>
            <person name="Spatafora J.W."/>
            <person name="Aimea M.C."/>
        </authorList>
    </citation>
    <scope>NUCLEOTIDE SEQUENCE [LARGE SCALE GENOMIC DNA]</scope>
    <source>
        <strain evidence="8 9">UBC 951</strain>
    </source>
</reference>
<dbReference type="Proteomes" id="UP000027361">
    <property type="component" value="Unassembled WGS sequence"/>
</dbReference>
<dbReference type="InterPro" id="IPR001841">
    <property type="entry name" value="Znf_RING"/>
</dbReference>
<evidence type="ECO:0000256" key="6">
    <source>
        <dbReference type="SAM" id="MobiDB-lite"/>
    </source>
</evidence>
<dbReference type="RefSeq" id="XP_013244712.1">
    <property type="nucleotide sequence ID" value="XM_013389258.1"/>
</dbReference>
<dbReference type="SMART" id="SM00184">
    <property type="entry name" value="RING"/>
    <property type="match status" value="1"/>
</dbReference>
<evidence type="ECO:0000256" key="2">
    <source>
        <dbReference type="ARBA" id="ARBA00022771"/>
    </source>
</evidence>
<dbReference type="HOGENOM" id="CLU_580303_0_0_1"/>
<dbReference type="PANTHER" id="PTHR12109">
    <property type="entry name" value="RING FINGER PROTEIN 141-RELATED"/>
    <property type="match status" value="1"/>
</dbReference>
<name>A0A066WBU4_TILAU</name>
<keyword evidence="2 4" id="KW-0863">Zinc-finger</keyword>
<dbReference type="EMBL" id="JMSN01000016">
    <property type="protein sequence ID" value="KDN51392.1"/>
    <property type="molecule type" value="Genomic_DNA"/>
</dbReference>
<keyword evidence="9" id="KW-1185">Reference proteome</keyword>
<dbReference type="GO" id="GO:0004842">
    <property type="term" value="F:ubiquitin-protein transferase activity"/>
    <property type="evidence" value="ECO:0007669"/>
    <property type="project" value="TreeGrafter"/>
</dbReference>
<evidence type="ECO:0000256" key="5">
    <source>
        <dbReference type="SAM" id="Coils"/>
    </source>
</evidence>
<feature type="compositionally biased region" description="Polar residues" evidence="6">
    <location>
        <begin position="62"/>
        <end position="75"/>
    </location>
</feature>
<dbReference type="InterPro" id="IPR047126">
    <property type="entry name" value="RNF141-like"/>
</dbReference>
<organism evidence="8 9">
    <name type="scientific">Tilletiaria anomala (strain ATCC 24038 / CBS 436.72 / UBC 951)</name>
    <dbReference type="NCBI Taxonomy" id="1037660"/>
    <lineage>
        <taxon>Eukaryota</taxon>
        <taxon>Fungi</taxon>
        <taxon>Dikarya</taxon>
        <taxon>Basidiomycota</taxon>
        <taxon>Ustilaginomycotina</taxon>
        <taxon>Exobasidiomycetes</taxon>
        <taxon>Georgefischeriales</taxon>
        <taxon>Tilletiariaceae</taxon>
        <taxon>Tilletiaria</taxon>
    </lineage>
</organism>
<dbReference type="Gene3D" id="3.30.40.10">
    <property type="entry name" value="Zinc/RING finger domain, C3HC4 (zinc finger)"/>
    <property type="match status" value="1"/>
</dbReference>
<dbReference type="GO" id="GO:0008270">
    <property type="term" value="F:zinc ion binding"/>
    <property type="evidence" value="ECO:0007669"/>
    <property type="project" value="UniProtKB-KW"/>
</dbReference>
<evidence type="ECO:0000256" key="3">
    <source>
        <dbReference type="ARBA" id="ARBA00022833"/>
    </source>
</evidence>
<dbReference type="PROSITE" id="PS00518">
    <property type="entry name" value="ZF_RING_1"/>
    <property type="match status" value="1"/>
</dbReference>
<dbReference type="Pfam" id="PF13923">
    <property type="entry name" value="zf-C3HC4_2"/>
    <property type="match status" value="1"/>
</dbReference>
<sequence length="471" mass="51462">MPTMPPHAKEGAVISTASEGLQPVRRKRRRGVCGRGSPSATDHHEQHASSRTSTSSTTKSKLQNAGSLSVTRRTISSSSADSGSGYQTAEESRPVGSSSIADQARNERLEGSTSEGSNLKSKTKGKAIFGKPVKGKCKAAEEEEDTTVSLAPRRKHAAAELDPASDQGTAQGSDEDSSANYRPKKRKRSGNKPVLSVETAPLTGAACSTGKRSPVASRTPKGTSVPGGAEPAQDRLVDAMHDREKELQLQVTELQGLIKKHEQVIQEQTNTLNAVQSACTCHICLDSIWRPFVLVPCGHIFCLSCLVNWFQKPDHHEVSIPPHWSEGLRRDEEERRTRLRRKLCPECRTHVAQPPVELWSMKLVMDKMHAGAESMRTAARGEGLANLQALVSAEYGYEAGETAQQRDEKLGLTARLTTAQGMVLGKQLGVWHNIFPARDIDPSRPRFDEADRVYRCPECSAEMLDGECIEW</sequence>
<protein>
    <recommendedName>
        <fullName evidence="7">RING-type domain-containing protein</fullName>
    </recommendedName>
</protein>
<dbReference type="PANTHER" id="PTHR12109:SF3">
    <property type="entry name" value="RING FINGER PROTEIN 141"/>
    <property type="match status" value="1"/>
</dbReference>
<dbReference type="STRING" id="1037660.A0A066WBU4"/>